<dbReference type="GO" id="GO:0032259">
    <property type="term" value="P:methylation"/>
    <property type="evidence" value="ECO:0007669"/>
    <property type="project" value="UniProtKB-KW"/>
</dbReference>
<comment type="caution">
    <text evidence="2">The sequence shown here is derived from an EMBL/GenBank/DDBJ whole genome shotgun (WGS) entry which is preliminary data.</text>
</comment>
<dbReference type="AlphaFoldDB" id="A0A512MF03"/>
<accession>A0A512MF03</accession>
<dbReference type="EMBL" id="BKAG01000046">
    <property type="protein sequence ID" value="GEP45315.1"/>
    <property type="molecule type" value="Genomic_DNA"/>
</dbReference>
<organism evidence="2 3">
    <name type="scientific">Brevifollis gellanilyticus</name>
    <dbReference type="NCBI Taxonomy" id="748831"/>
    <lineage>
        <taxon>Bacteria</taxon>
        <taxon>Pseudomonadati</taxon>
        <taxon>Verrucomicrobiota</taxon>
        <taxon>Verrucomicrobiia</taxon>
        <taxon>Verrucomicrobiales</taxon>
        <taxon>Verrucomicrobiaceae</taxon>
    </lineage>
</organism>
<evidence type="ECO:0000313" key="3">
    <source>
        <dbReference type="Proteomes" id="UP000321577"/>
    </source>
</evidence>
<keyword evidence="2" id="KW-0808">Transferase</keyword>
<dbReference type="PIRSF" id="PIRSF021700">
    <property type="entry name" value="3_dmu_93_MTrfase"/>
    <property type="match status" value="1"/>
</dbReference>
<keyword evidence="2" id="KW-0830">Ubiquinone</keyword>
<evidence type="ECO:0000259" key="1">
    <source>
        <dbReference type="Pfam" id="PF06983"/>
    </source>
</evidence>
<proteinExistence type="predicted"/>
<protein>
    <submittedName>
        <fullName evidence="2">Putative 3-demethylubiquinone-9 3-methyltransferase</fullName>
    </submittedName>
</protein>
<dbReference type="Proteomes" id="UP000321577">
    <property type="component" value="Unassembled WGS sequence"/>
</dbReference>
<name>A0A512MF03_9BACT</name>
<reference evidence="2 3" key="1">
    <citation type="submission" date="2019-07" db="EMBL/GenBank/DDBJ databases">
        <title>Whole genome shotgun sequence of Brevifollis gellanilyticus NBRC 108608.</title>
        <authorList>
            <person name="Hosoyama A."/>
            <person name="Uohara A."/>
            <person name="Ohji S."/>
            <person name="Ichikawa N."/>
        </authorList>
    </citation>
    <scope>NUCLEOTIDE SEQUENCE [LARGE SCALE GENOMIC DNA]</scope>
    <source>
        <strain evidence="2 3">NBRC 108608</strain>
    </source>
</reference>
<dbReference type="Gene3D" id="3.10.180.10">
    <property type="entry name" value="2,3-Dihydroxybiphenyl 1,2-Dioxygenase, domain 1"/>
    <property type="match status" value="1"/>
</dbReference>
<sequence>MQRINPCLWFSNSAQEAVEFYRSVFKDLKVLRKTYYPDVPSGSEGAPTLPPAGTLLTLDFELFGQLYTALNGGPDFPFTEAISLVVNCKDQEEIDCYWEALLAGGGQESQCGWLRDKFGLSWQIVPIEMTEILVQNDPGACSRMMQAMFTMVKLDIATLRKAAEGS</sequence>
<keyword evidence="3" id="KW-1185">Reference proteome</keyword>
<dbReference type="Pfam" id="PF06983">
    <property type="entry name" value="3-dmu-9_3-mt"/>
    <property type="match status" value="1"/>
</dbReference>
<dbReference type="RefSeq" id="WP_146854084.1">
    <property type="nucleotide sequence ID" value="NZ_BKAG01000046.1"/>
</dbReference>
<gene>
    <name evidence="2" type="ORF">BGE01nite_46060</name>
</gene>
<dbReference type="CDD" id="cd06588">
    <property type="entry name" value="PhnB_like"/>
    <property type="match status" value="1"/>
</dbReference>
<dbReference type="PANTHER" id="PTHR33990:SF2">
    <property type="entry name" value="PHNB-LIKE DOMAIN-CONTAINING PROTEIN"/>
    <property type="match status" value="1"/>
</dbReference>
<dbReference type="InterPro" id="IPR028973">
    <property type="entry name" value="PhnB-like"/>
</dbReference>
<dbReference type="PANTHER" id="PTHR33990">
    <property type="entry name" value="PROTEIN YJDN-RELATED"/>
    <property type="match status" value="1"/>
</dbReference>
<feature type="domain" description="PhnB-like" evidence="1">
    <location>
        <begin position="3"/>
        <end position="125"/>
    </location>
</feature>
<dbReference type="OrthoDB" id="9806473at2"/>
<dbReference type="SUPFAM" id="SSF54593">
    <property type="entry name" value="Glyoxalase/Bleomycin resistance protein/Dihydroxybiphenyl dioxygenase"/>
    <property type="match status" value="1"/>
</dbReference>
<evidence type="ECO:0000313" key="2">
    <source>
        <dbReference type="EMBL" id="GEP45315.1"/>
    </source>
</evidence>
<dbReference type="InterPro" id="IPR029068">
    <property type="entry name" value="Glyas_Bleomycin-R_OHBP_Dase"/>
</dbReference>
<dbReference type="InterPro" id="IPR009725">
    <property type="entry name" value="3_dmu_93_MTrfase"/>
</dbReference>
<dbReference type="GO" id="GO:0008168">
    <property type="term" value="F:methyltransferase activity"/>
    <property type="evidence" value="ECO:0007669"/>
    <property type="project" value="UniProtKB-KW"/>
</dbReference>
<keyword evidence="2" id="KW-0489">Methyltransferase</keyword>